<keyword evidence="3" id="KW-1185">Reference proteome</keyword>
<name>I4ELN5_9BACT</name>
<dbReference type="Proteomes" id="UP000004221">
    <property type="component" value="Unassembled WGS sequence"/>
</dbReference>
<dbReference type="EMBL" id="CAGS01000466">
    <property type="protein sequence ID" value="CCF85597.1"/>
    <property type="molecule type" value="Genomic_DNA"/>
</dbReference>
<evidence type="ECO:0000313" key="3">
    <source>
        <dbReference type="Proteomes" id="UP000004221"/>
    </source>
</evidence>
<reference evidence="2 3" key="1">
    <citation type="journal article" date="2012" name="ISME J.">
        <title>Nitrification expanded: discovery, physiology and genomics of a nitrite-oxidizing bacterium from the phylum Chloroflexi.</title>
        <authorList>
            <person name="Sorokin D.Y."/>
            <person name="Lucker S."/>
            <person name="Vejmelkova D."/>
            <person name="Kostrikina N.A."/>
            <person name="Kleerebezem R."/>
            <person name="Rijpstra W.I."/>
            <person name="Damste J.S."/>
            <person name="Le Paslier D."/>
            <person name="Muyzer G."/>
            <person name="Wagner M."/>
            <person name="van Loosdrecht M.C."/>
            <person name="Daims H."/>
        </authorList>
    </citation>
    <scope>NUCLEOTIDE SEQUENCE [LARGE SCALE GENOMIC DNA]</scope>
    <source>
        <strain evidence="3">none</strain>
    </source>
</reference>
<proteinExistence type="predicted"/>
<organism evidence="2 3">
    <name type="scientific">Nitrolancea hollandica Lb</name>
    <dbReference type="NCBI Taxonomy" id="1129897"/>
    <lineage>
        <taxon>Bacteria</taxon>
        <taxon>Pseudomonadati</taxon>
        <taxon>Thermomicrobiota</taxon>
        <taxon>Thermomicrobia</taxon>
        <taxon>Sphaerobacterales</taxon>
        <taxon>Sphaerobacterineae</taxon>
        <taxon>Sphaerobacteraceae</taxon>
        <taxon>Nitrolancea</taxon>
    </lineage>
</organism>
<gene>
    <name evidence="2" type="ORF">NITHO_5180008</name>
</gene>
<feature type="region of interest" description="Disordered" evidence="1">
    <location>
        <begin position="45"/>
        <end position="65"/>
    </location>
</feature>
<comment type="caution">
    <text evidence="2">The sequence shown here is derived from an EMBL/GenBank/DDBJ whole genome shotgun (WGS) entry which is preliminary data.</text>
</comment>
<sequence length="157" mass="17412">MMQSPPTWLLTFVWFATDRWLIGPPVITIVSRRIGRIISSSASRSSFAMGPAPFPPPSCSPSSGIPYQYPTDPTLRLPDKARPGMLQISLRLIIPPRNHPNPLGAIEGAVILRTQPKDPAREPFPSPPLGDNEEGANDVWISFLARCTWLRRMSVML</sequence>
<accession>I4ELN5</accession>
<dbReference type="AlphaFoldDB" id="I4ELN5"/>
<protein>
    <submittedName>
        <fullName evidence="2">Uncharacterized protein</fullName>
    </submittedName>
</protein>
<evidence type="ECO:0000256" key="1">
    <source>
        <dbReference type="SAM" id="MobiDB-lite"/>
    </source>
</evidence>
<evidence type="ECO:0000313" key="2">
    <source>
        <dbReference type="EMBL" id="CCF85597.1"/>
    </source>
</evidence>